<keyword evidence="1" id="KW-0812">Transmembrane</keyword>
<gene>
    <name evidence="2" type="ORF">CRI93_07830</name>
</gene>
<dbReference type="AlphaFoldDB" id="A0A2H3NPJ5"/>
<keyword evidence="3" id="KW-1185">Reference proteome</keyword>
<dbReference type="RefSeq" id="WP_098062068.1">
    <property type="nucleotide sequence ID" value="NZ_PDEP01000006.1"/>
</dbReference>
<proteinExistence type="predicted"/>
<accession>A0A2H3NPJ5</accession>
<organism evidence="2 3">
    <name type="scientific">Longimonas halophila</name>
    <dbReference type="NCBI Taxonomy" id="1469170"/>
    <lineage>
        <taxon>Bacteria</taxon>
        <taxon>Pseudomonadati</taxon>
        <taxon>Rhodothermota</taxon>
        <taxon>Rhodothermia</taxon>
        <taxon>Rhodothermales</taxon>
        <taxon>Salisaetaceae</taxon>
        <taxon>Longimonas</taxon>
    </lineage>
</organism>
<feature type="transmembrane region" description="Helical" evidence="1">
    <location>
        <begin position="47"/>
        <end position="68"/>
    </location>
</feature>
<protein>
    <submittedName>
        <fullName evidence="2">DUF2157 domain-containing protein</fullName>
    </submittedName>
</protein>
<name>A0A2H3NPJ5_9BACT</name>
<feature type="transmembrane region" description="Helical" evidence="1">
    <location>
        <begin position="226"/>
        <end position="245"/>
    </location>
</feature>
<feature type="transmembrane region" description="Helical" evidence="1">
    <location>
        <begin position="272"/>
        <end position="290"/>
    </location>
</feature>
<feature type="transmembrane region" description="Helical" evidence="1">
    <location>
        <begin position="296"/>
        <end position="317"/>
    </location>
</feature>
<dbReference type="OrthoDB" id="1675191at2"/>
<evidence type="ECO:0000313" key="2">
    <source>
        <dbReference type="EMBL" id="PEN07039.1"/>
    </source>
</evidence>
<keyword evidence="1" id="KW-0472">Membrane</keyword>
<evidence type="ECO:0000313" key="3">
    <source>
        <dbReference type="Proteomes" id="UP000221024"/>
    </source>
</evidence>
<sequence>MDRLRVVLNEAIERGIITRAQAKQVKALAAEQKPSASGASSLRLTHLLYYLGGCMAIGAMSVFMTLGWEAFGAWGLLSIAVAYAAISAGLTEALYRTGYRVPAGLTATLTVVLVPLAVYGVQLLAGWWPAETAHRPFFAGFDKRALTLQGAALGTAGAAFVRYRLSFLMLPLTVLGWYIGMSGATVAVGAENASDVFYLWTSAGLGALIAAGAAALSGYGRSAFAFWPYIVGGLLLWGSLSMLTLHESLPPAAYAALNAGALLSGAAMQRHVFVITGALGLTGYLAYLAYDVFAGSMWFPFVLACLGLGIIALGIAWQRHAGAVRQRLRDAGKCLIGAGS</sequence>
<dbReference type="EMBL" id="PDEP01000006">
    <property type="protein sequence ID" value="PEN07039.1"/>
    <property type="molecule type" value="Genomic_DNA"/>
</dbReference>
<comment type="caution">
    <text evidence="2">The sequence shown here is derived from an EMBL/GenBank/DDBJ whole genome shotgun (WGS) entry which is preliminary data.</text>
</comment>
<feature type="transmembrane region" description="Helical" evidence="1">
    <location>
        <begin position="168"/>
        <end position="190"/>
    </location>
</feature>
<dbReference type="Proteomes" id="UP000221024">
    <property type="component" value="Unassembled WGS sequence"/>
</dbReference>
<feature type="transmembrane region" description="Helical" evidence="1">
    <location>
        <begin position="107"/>
        <end position="125"/>
    </location>
</feature>
<keyword evidence="1" id="KW-1133">Transmembrane helix</keyword>
<feature type="transmembrane region" description="Helical" evidence="1">
    <location>
        <begin position="74"/>
        <end position="95"/>
    </location>
</feature>
<feature type="transmembrane region" description="Helical" evidence="1">
    <location>
        <begin position="196"/>
        <end position="219"/>
    </location>
</feature>
<reference evidence="2 3" key="1">
    <citation type="submission" date="2017-10" db="EMBL/GenBank/DDBJ databases">
        <title>Draft genome of Longimonas halophila.</title>
        <authorList>
            <person name="Goh K.M."/>
            <person name="Shamsir M.S."/>
            <person name="Lim S.W."/>
        </authorList>
    </citation>
    <scope>NUCLEOTIDE SEQUENCE [LARGE SCALE GENOMIC DNA]</scope>
    <source>
        <strain evidence="2 3">KCTC 42399</strain>
    </source>
</reference>
<evidence type="ECO:0000256" key="1">
    <source>
        <dbReference type="SAM" id="Phobius"/>
    </source>
</evidence>